<evidence type="ECO:0000256" key="2">
    <source>
        <dbReference type="ARBA" id="ARBA00022695"/>
    </source>
</evidence>
<keyword evidence="7" id="KW-1185">Reference proteome</keyword>
<evidence type="ECO:0000313" key="6">
    <source>
        <dbReference type="EMBL" id="RNM13341.1"/>
    </source>
</evidence>
<evidence type="ECO:0000313" key="7">
    <source>
        <dbReference type="Proteomes" id="UP000271870"/>
    </source>
</evidence>
<name>A0ABX9WMX4_9GAMM</name>
<feature type="non-terminal residue" evidence="6">
    <location>
        <position position="80"/>
    </location>
</feature>
<dbReference type="SUPFAM" id="SSF52540">
    <property type="entry name" value="P-loop containing nucleoside triphosphate hydrolases"/>
    <property type="match status" value="1"/>
</dbReference>
<dbReference type="EMBL" id="RJLS01000170">
    <property type="protein sequence ID" value="RNM13341.1"/>
    <property type="molecule type" value="Genomic_DNA"/>
</dbReference>
<accession>A0ABX9WMX4</accession>
<keyword evidence="4" id="KW-0239">DNA-directed DNA polymerase</keyword>
<sequence>DAGPGAPATEQLVKLATLLHSDILLIVRGNKLTKAQENSAWFKALSQHGVYVPCMTPEQEQLPRWVAQRAKSMKLELDEA</sequence>
<dbReference type="Gene3D" id="3.40.50.300">
    <property type="entry name" value="P-loop containing nucleotide triphosphate hydrolases"/>
    <property type="match status" value="1"/>
</dbReference>
<dbReference type="PANTHER" id="PTHR34388:SF1">
    <property type="entry name" value="DNA POLYMERASE III SUBUNIT DELTA"/>
    <property type="match status" value="1"/>
</dbReference>
<dbReference type="PANTHER" id="PTHR34388">
    <property type="entry name" value="DNA POLYMERASE III SUBUNIT DELTA"/>
    <property type="match status" value="1"/>
</dbReference>
<feature type="domain" description="DNA polymerase III delta N-terminal" evidence="5">
    <location>
        <begin position="8"/>
        <end position="54"/>
    </location>
</feature>
<gene>
    <name evidence="6" type="primary">holA</name>
    <name evidence="6" type="ORF">EFS38_20985</name>
</gene>
<evidence type="ECO:0000259" key="5">
    <source>
        <dbReference type="Pfam" id="PF06144"/>
    </source>
</evidence>
<evidence type="ECO:0000256" key="1">
    <source>
        <dbReference type="ARBA" id="ARBA00022679"/>
    </source>
</evidence>
<dbReference type="Pfam" id="PF06144">
    <property type="entry name" value="DNA_pol3_delta"/>
    <property type="match status" value="1"/>
</dbReference>
<proteinExistence type="predicted"/>
<protein>
    <submittedName>
        <fullName evidence="6">DNA polymerase III subunit delta</fullName>
    </submittedName>
</protein>
<keyword evidence="2" id="KW-0548">Nucleotidyltransferase</keyword>
<dbReference type="InterPro" id="IPR027417">
    <property type="entry name" value="P-loop_NTPase"/>
</dbReference>
<keyword evidence="3" id="KW-0235">DNA replication</keyword>
<evidence type="ECO:0000256" key="4">
    <source>
        <dbReference type="ARBA" id="ARBA00022932"/>
    </source>
</evidence>
<evidence type="ECO:0000256" key="3">
    <source>
        <dbReference type="ARBA" id="ARBA00022705"/>
    </source>
</evidence>
<dbReference type="InterPro" id="IPR010372">
    <property type="entry name" value="DNA_pol3_delta_N"/>
</dbReference>
<feature type="non-terminal residue" evidence="6">
    <location>
        <position position="1"/>
    </location>
</feature>
<dbReference type="Proteomes" id="UP000271870">
    <property type="component" value="Unassembled WGS sequence"/>
</dbReference>
<organism evidence="6 7">
    <name type="scientific">Dickeya undicola</name>
    <dbReference type="NCBI Taxonomy" id="1577887"/>
    <lineage>
        <taxon>Bacteria</taxon>
        <taxon>Pseudomonadati</taxon>
        <taxon>Pseudomonadota</taxon>
        <taxon>Gammaproteobacteria</taxon>
        <taxon>Enterobacterales</taxon>
        <taxon>Pectobacteriaceae</taxon>
        <taxon>Dickeya</taxon>
    </lineage>
</organism>
<reference evidence="6 7" key="1">
    <citation type="submission" date="2018-11" db="EMBL/GenBank/DDBJ databases">
        <title>Characterization of surface water Dickeya isolates.</title>
        <authorList>
            <person name="Van Gijsegem F."/>
            <person name="Pedron J."/>
        </authorList>
    </citation>
    <scope>NUCLEOTIDE SEQUENCE [LARGE SCALE GENOMIC DNA]</scope>
    <source>
        <strain evidence="6 7">FVG10-MFV-A16</strain>
    </source>
</reference>
<keyword evidence="1" id="KW-0808">Transferase</keyword>
<dbReference type="InterPro" id="IPR005790">
    <property type="entry name" value="DNA_polIII_delta"/>
</dbReference>
<comment type="caution">
    <text evidence="6">The sequence shown here is derived from an EMBL/GenBank/DDBJ whole genome shotgun (WGS) entry which is preliminary data.</text>
</comment>